<evidence type="ECO:0000256" key="1">
    <source>
        <dbReference type="SAM" id="Phobius"/>
    </source>
</evidence>
<name>D3LSN3_9FIRM</name>
<organism evidence="2 4">
    <name type="scientific">Megasphaera lornae</name>
    <dbReference type="NCBI Taxonomy" id="1000568"/>
    <lineage>
        <taxon>Bacteria</taxon>
        <taxon>Bacillati</taxon>
        <taxon>Bacillota</taxon>
        <taxon>Negativicutes</taxon>
        <taxon>Veillonellales</taxon>
        <taxon>Veillonellaceae</taxon>
        <taxon>Megasphaera</taxon>
    </lineage>
</organism>
<keyword evidence="5" id="KW-1185">Reference proteome</keyword>
<dbReference type="STRING" id="699218.HMPREF0889_0972"/>
<dbReference type="OrthoDB" id="1665274at2"/>
<comment type="caution">
    <text evidence="2">The sequence shown here is derived from an EMBL/GenBank/DDBJ whole genome shotgun (WGS) entry which is preliminary data.</text>
</comment>
<accession>D3LSN3</accession>
<keyword evidence="1" id="KW-0472">Membrane</keyword>
<evidence type="ECO:0000313" key="4">
    <source>
        <dbReference type="Proteomes" id="UP000003242"/>
    </source>
</evidence>
<keyword evidence="1" id="KW-1133">Transmembrane helix</keyword>
<reference evidence="2" key="2">
    <citation type="submission" date="2009-12" db="EMBL/GenBank/DDBJ databases">
        <authorList>
            <person name="Madupu R."/>
            <person name="Durkin A.S."/>
            <person name="Torralba M."/>
            <person name="Methe B."/>
            <person name="Sutton G.G."/>
            <person name="Strausberg R.L."/>
            <person name="Nelson K.E."/>
        </authorList>
    </citation>
    <scope>NUCLEOTIDE SEQUENCE</scope>
    <source>
        <strain evidence="2">28L</strain>
    </source>
</reference>
<reference evidence="4" key="1">
    <citation type="submission" date="2009-12" db="EMBL/GenBank/DDBJ databases">
        <title>Sequence of Clostridiales genomosp. BVAB3 str. UPII9-5.</title>
        <authorList>
            <person name="Madupu R."/>
            <person name="Durkin A.S."/>
            <person name="Torralba M."/>
            <person name="Methe B."/>
            <person name="Sutton G.G."/>
            <person name="Strausberg R.L."/>
            <person name="Nelson K.E."/>
        </authorList>
    </citation>
    <scope>NUCLEOTIDE SEQUENCE [LARGE SCALE GENOMIC DNA]</scope>
    <source>
        <strain evidence="4">28L</strain>
    </source>
</reference>
<evidence type="ECO:0000313" key="3">
    <source>
        <dbReference type="EMBL" id="EGL41057.1"/>
    </source>
</evidence>
<evidence type="ECO:0000313" key="2">
    <source>
        <dbReference type="EMBL" id="EFD94820.1"/>
    </source>
</evidence>
<dbReference type="EMBL" id="AFIJ01000018">
    <property type="protein sequence ID" value="EGL41057.1"/>
    <property type="molecule type" value="Genomic_DNA"/>
</dbReference>
<sequence>MVVYTIINIIIAVIACIAILYILFRLYAWRQGDAHFVVDVRRRTPFVLKEMTQTTAVWETEVTFHNIGKQLGTIMDFYPRPLLPQEQFDRCRVQARLTNLASERDDGYWEAAIYYPATSGLLRVTVILTSKTGNIREDLRTFPDMPIDLVYQVVARSEWYIHKARITLRAAEVYREIEGK</sequence>
<gene>
    <name evidence="2" type="ORF">HMPREF0889_0972</name>
    <name evidence="3" type="ORF">HMPREF1039_1321</name>
</gene>
<keyword evidence="1" id="KW-0812">Transmembrane</keyword>
<protein>
    <submittedName>
        <fullName evidence="2">Uncharacterized protein</fullName>
    </submittedName>
</protein>
<dbReference type="Proteomes" id="UP000004018">
    <property type="component" value="Unassembled WGS sequence"/>
</dbReference>
<reference evidence="3 5" key="3">
    <citation type="submission" date="2011-04" db="EMBL/GenBank/DDBJ databases">
        <authorList>
            <person name="Harkins D.M."/>
            <person name="Madupu R."/>
            <person name="Durkin A.S."/>
            <person name="Torralba M."/>
            <person name="Methe B."/>
            <person name="Sutton G.G."/>
            <person name="Nelson K.E."/>
        </authorList>
    </citation>
    <scope>NUCLEOTIDE SEQUENCE [LARGE SCALE GENOMIC DNA]</scope>
    <source>
        <strain evidence="3 5">UPII 199-6</strain>
    </source>
</reference>
<dbReference type="Proteomes" id="UP000003242">
    <property type="component" value="Unassembled WGS sequence"/>
</dbReference>
<feature type="transmembrane region" description="Helical" evidence="1">
    <location>
        <begin position="6"/>
        <end position="24"/>
    </location>
</feature>
<evidence type="ECO:0000313" key="5">
    <source>
        <dbReference type="Proteomes" id="UP000004018"/>
    </source>
</evidence>
<dbReference type="EMBL" id="ADGP01000003">
    <property type="protein sequence ID" value="EFD94820.1"/>
    <property type="molecule type" value="Genomic_DNA"/>
</dbReference>
<dbReference type="eggNOG" id="ENOG5032T3S">
    <property type="taxonomic scope" value="Bacteria"/>
</dbReference>
<proteinExistence type="predicted"/>
<dbReference type="RefSeq" id="WP_007390870.1">
    <property type="nucleotide sequence ID" value="NZ_ADGP01000003.1"/>
</dbReference>
<dbReference type="AlphaFoldDB" id="D3LSN3"/>